<evidence type="ECO:0000313" key="5">
    <source>
        <dbReference type="EMBL" id="KAK8764422.1"/>
    </source>
</evidence>
<dbReference type="SUPFAM" id="SSF57850">
    <property type="entry name" value="RING/U-box"/>
    <property type="match status" value="1"/>
</dbReference>
<protein>
    <recommendedName>
        <fullName evidence="4">RING-type domain-containing protein</fullName>
    </recommendedName>
</protein>
<keyword evidence="6" id="KW-1185">Reference proteome</keyword>
<keyword evidence="1 3" id="KW-0479">Metal-binding</keyword>
<dbReference type="EMBL" id="JARKHS020028274">
    <property type="protein sequence ID" value="KAK8764422.1"/>
    <property type="molecule type" value="Genomic_DNA"/>
</dbReference>
<evidence type="ECO:0000259" key="4">
    <source>
        <dbReference type="PROSITE" id="PS50089"/>
    </source>
</evidence>
<comment type="caution">
    <text evidence="5">The sequence shown here is derived from an EMBL/GenBank/DDBJ whole genome shotgun (WGS) entry which is preliminary data.</text>
</comment>
<dbReference type="AlphaFoldDB" id="A0AAQ4DPN2"/>
<evidence type="ECO:0000256" key="2">
    <source>
        <dbReference type="ARBA" id="ARBA00022833"/>
    </source>
</evidence>
<sequence>METDEFAQDRAQRYACCLCGVIRERTVMLPCRHVLCEICKSGSVQDGGVCPLDREPFNDEYCSKIMLHPKILSTLDAYAGNRHRAAPS</sequence>
<organism evidence="5 6">
    <name type="scientific">Amblyomma americanum</name>
    <name type="common">Lone star tick</name>
    <dbReference type="NCBI Taxonomy" id="6943"/>
    <lineage>
        <taxon>Eukaryota</taxon>
        <taxon>Metazoa</taxon>
        <taxon>Ecdysozoa</taxon>
        <taxon>Arthropoda</taxon>
        <taxon>Chelicerata</taxon>
        <taxon>Arachnida</taxon>
        <taxon>Acari</taxon>
        <taxon>Parasitiformes</taxon>
        <taxon>Ixodida</taxon>
        <taxon>Ixodoidea</taxon>
        <taxon>Ixodidae</taxon>
        <taxon>Amblyomminae</taxon>
        <taxon>Amblyomma</taxon>
    </lineage>
</organism>
<dbReference type="Gene3D" id="3.30.40.10">
    <property type="entry name" value="Zinc/RING finger domain, C3HC4 (zinc finger)"/>
    <property type="match status" value="1"/>
</dbReference>
<dbReference type="InterPro" id="IPR013083">
    <property type="entry name" value="Znf_RING/FYVE/PHD"/>
</dbReference>
<keyword evidence="1 3" id="KW-0863">Zinc-finger</keyword>
<dbReference type="GO" id="GO:0008270">
    <property type="term" value="F:zinc ion binding"/>
    <property type="evidence" value="ECO:0007669"/>
    <property type="project" value="UniProtKB-KW"/>
</dbReference>
<evidence type="ECO:0000256" key="3">
    <source>
        <dbReference type="PROSITE-ProRule" id="PRU00175"/>
    </source>
</evidence>
<feature type="domain" description="RING-type" evidence="4">
    <location>
        <begin position="16"/>
        <end position="54"/>
    </location>
</feature>
<proteinExistence type="predicted"/>
<dbReference type="Proteomes" id="UP001321473">
    <property type="component" value="Unassembled WGS sequence"/>
</dbReference>
<accession>A0AAQ4DPN2</accession>
<dbReference type="InterPro" id="IPR001841">
    <property type="entry name" value="Znf_RING"/>
</dbReference>
<gene>
    <name evidence="5" type="ORF">V5799_032969</name>
</gene>
<name>A0AAQ4DPN2_AMBAM</name>
<dbReference type="Pfam" id="PF13920">
    <property type="entry name" value="zf-C3HC4_3"/>
    <property type="match status" value="1"/>
</dbReference>
<keyword evidence="2" id="KW-0862">Zinc</keyword>
<evidence type="ECO:0000313" key="6">
    <source>
        <dbReference type="Proteomes" id="UP001321473"/>
    </source>
</evidence>
<reference evidence="5 6" key="1">
    <citation type="journal article" date="2023" name="Arcadia Sci">
        <title>De novo assembly of a long-read Amblyomma americanum tick genome.</title>
        <authorList>
            <person name="Chou S."/>
            <person name="Poskanzer K.E."/>
            <person name="Rollins M."/>
            <person name="Thuy-Boun P.S."/>
        </authorList>
    </citation>
    <scope>NUCLEOTIDE SEQUENCE [LARGE SCALE GENOMIC DNA]</scope>
    <source>
        <strain evidence="5">F_SG_1</strain>
        <tissue evidence="5">Salivary glands</tissue>
    </source>
</reference>
<evidence type="ECO:0000256" key="1">
    <source>
        <dbReference type="ARBA" id="ARBA00022771"/>
    </source>
</evidence>
<dbReference type="PROSITE" id="PS50089">
    <property type="entry name" value="ZF_RING_2"/>
    <property type="match status" value="1"/>
</dbReference>